<evidence type="ECO:0000313" key="5">
    <source>
        <dbReference type="EMBL" id="GAA0947110.1"/>
    </source>
</evidence>
<proteinExistence type="predicted"/>
<organism evidence="5 6">
    <name type="scientific">Nonomuraea longicatena</name>
    <dbReference type="NCBI Taxonomy" id="83682"/>
    <lineage>
        <taxon>Bacteria</taxon>
        <taxon>Bacillati</taxon>
        <taxon>Actinomycetota</taxon>
        <taxon>Actinomycetes</taxon>
        <taxon>Streptosporangiales</taxon>
        <taxon>Streptosporangiaceae</taxon>
        <taxon>Nonomuraea</taxon>
    </lineage>
</organism>
<dbReference type="PANTHER" id="PTHR44688">
    <property type="entry name" value="DNA-BINDING TRANSCRIPTIONAL ACTIVATOR DEVR_DOSR"/>
    <property type="match status" value="1"/>
</dbReference>
<dbReference type="Gene3D" id="1.10.10.10">
    <property type="entry name" value="Winged helix-like DNA-binding domain superfamily/Winged helix DNA-binding domain"/>
    <property type="match status" value="1"/>
</dbReference>
<evidence type="ECO:0000256" key="3">
    <source>
        <dbReference type="ARBA" id="ARBA00023163"/>
    </source>
</evidence>
<keyword evidence="6" id="KW-1185">Reference proteome</keyword>
<evidence type="ECO:0000313" key="6">
    <source>
        <dbReference type="Proteomes" id="UP001501578"/>
    </source>
</evidence>
<dbReference type="InterPro" id="IPR016032">
    <property type="entry name" value="Sig_transdc_resp-reg_C-effctor"/>
</dbReference>
<dbReference type="InterPro" id="IPR000792">
    <property type="entry name" value="Tscrpt_reg_LuxR_C"/>
</dbReference>
<comment type="caution">
    <text evidence="5">The sequence shown here is derived from an EMBL/GenBank/DDBJ whole genome shotgun (WGS) entry which is preliminary data.</text>
</comment>
<dbReference type="SUPFAM" id="SSF46894">
    <property type="entry name" value="C-terminal effector domain of the bipartite response regulators"/>
    <property type="match status" value="1"/>
</dbReference>
<gene>
    <name evidence="5" type="ORF">GCM10009560_63340</name>
</gene>
<feature type="domain" description="HTH luxR-type" evidence="4">
    <location>
        <begin position="1"/>
        <end position="65"/>
    </location>
</feature>
<name>A0ABP4BAX2_9ACTN</name>
<dbReference type="Proteomes" id="UP001501578">
    <property type="component" value="Unassembled WGS sequence"/>
</dbReference>
<dbReference type="EMBL" id="BAAAHQ010000040">
    <property type="protein sequence ID" value="GAA0947110.1"/>
    <property type="molecule type" value="Genomic_DNA"/>
</dbReference>
<keyword evidence="2" id="KW-0238">DNA-binding</keyword>
<protein>
    <recommendedName>
        <fullName evidence="4">HTH luxR-type domain-containing protein</fullName>
    </recommendedName>
</protein>
<evidence type="ECO:0000259" key="4">
    <source>
        <dbReference type="PROSITE" id="PS50043"/>
    </source>
</evidence>
<dbReference type="SMART" id="SM00421">
    <property type="entry name" value="HTH_LUXR"/>
    <property type="match status" value="1"/>
</dbReference>
<keyword evidence="3" id="KW-0804">Transcription</keyword>
<dbReference type="PRINTS" id="PR00038">
    <property type="entry name" value="HTHLUXR"/>
</dbReference>
<reference evidence="6" key="1">
    <citation type="journal article" date="2019" name="Int. J. Syst. Evol. Microbiol.">
        <title>The Global Catalogue of Microorganisms (GCM) 10K type strain sequencing project: providing services to taxonomists for standard genome sequencing and annotation.</title>
        <authorList>
            <consortium name="The Broad Institute Genomics Platform"/>
            <consortium name="The Broad Institute Genome Sequencing Center for Infectious Disease"/>
            <person name="Wu L."/>
            <person name="Ma J."/>
        </authorList>
    </citation>
    <scope>NUCLEOTIDE SEQUENCE [LARGE SCALE GENOMIC DNA]</scope>
    <source>
        <strain evidence="6">JCM 11136</strain>
    </source>
</reference>
<accession>A0ABP4BAX2</accession>
<dbReference type="PROSITE" id="PS50043">
    <property type="entry name" value="HTH_LUXR_2"/>
    <property type="match status" value="1"/>
</dbReference>
<evidence type="ECO:0000256" key="2">
    <source>
        <dbReference type="ARBA" id="ARBA00023125"/>
    </source>
</evidence>
<dbReference type="RefSeq" id="WP_343953823.1">
    <property type="nucleotide sequence ID" value="NZ_BAAAHQ010000040.1"/>
</dbReference>
<dbReference type="Pfam" id="PF00196">
    <property type="entry name" value="GerE"/>
    <property type="match status" value="1"/>
</dbReference>
<dbReference type="InterPro" id="IPR036388">
    <property type="entry name" value="WH-like_DNA-bd_sf"/>
</dbReference>
<evidence type="ECO:0000256" key="1">
    <source>
        <dbReference type="ARBA" id="ARBA00023015"/>
    </source>
</evidence>
<keyword evidence="1" id="KW-0805">Transcription regulation</keyword>
<sequence>MAPSITVSDRDLDILTLLAAGFSTERIARHLYVSKPTAAEHCCKLFARFGCKNRTELVAYAYAHGLLETGVWPPHAHSALVRHE</sequence>
<dbReference type="PANTHER" id="PTHR44688:SF16">
    <property type="entry name" value="DNA-BINDING TRANSCRIPTIONAL ACTIVATOR DEVR_DOSR"/>
    <property type="match status" value="1"/>
</dbReference>